<feature type="domain" description="ABC1 atypical kinase-like" evidence="2">
    <location>
        <begin position="122"/>
        <end position="374"/>
    </location>
</feature>
<dbReference type="GO" id="GO:0005743">
    <property type="term" value="C:mitochondrial inner membrane"/>
    <property type="evidence" value="ECO:0007669"/>
    <property type="project" value="EnsemblFungi"/>
</dbReference>
<dbReference type="AlphaFoldDB" id="A0A1D2VMT0"/>
<keyword evidence="4" id="KW-1185">Reference proteome</keyword>
<evidence type="ECO:0000313" key="3">
    <source>
        <dbReference type="EMBL" id="ODV62855.1"/>
    </source>
</evidence>
<dbReference type="PANTHER" id="PTHR43173">
    <property type="entry name" value="ABC1 FAMILY PROTEIN"/>
    <property type="match status" value="1"/>
</dbReference>
<protein>
    <submittedName>
        <fullName evidence="3">ABC1-domain-containing protein</fullName>
    </submittedName>
</protein>
<dbReference type="Proteomes" id="UP000095038">
    <property type="component" value="Unassembled WGS sequence"/>
</dbReference>
<dbReference type="SUPFAM" id="SSF56112">
    <property type="entry name" value="Protein kinase-like (PK-like)"/>
    <property type="match status" value="1"/>
</dbReference>
<gene>
    <name evidence="3" type="ORF">ASCRUDRAFT_79486</name>
</gene>
<dbReference type="InterPro" id="IPR045307">
    <property type="entry name" value="ADCK1_dom"/>
</dbReference>
<evidence type="ECO:0000256" key="1">
    <source>
        <dbReference type="ARBA" id="ARBA00009670"/>
    </source>
</evidence>
<evidence type="ECO:0000259" key="2">
    <source>
        <dbReference type="Pfam" id="PF03109"/>
    </source>
</evidence>
<dbReference type="RefSeq" id="XP_020049162.1">
    <property type="nucleotide sequence ID" value="XM_020194384.1"/>
</dbReference>
<reference evidence="4" key="1">
    <citation type="submission" date="2016-05" db="EMBL/GenBank/DDBJ databases">
        <title>Comparative genomics of biotechnologically important yeasts.</title>
        <authorList>
            <consortium name="DOE Joint Genome Institute"/>
            <person name="Riley R."/>
            <person name="Haridas S."/>
            <person name="Wolfe K.H."/>
            <person name="Lopes M.R."/>
            <person name="Hittinger C.T."/>
            <person name="Goker M."/>
            <person name="Salamov A."/>
            <person name="Wisecaver J."/>
            <person name="Long T.M."/>
            <person name="Aerts A.L."/>
            <person name="Barry K."/>
            <person name="Choi C."/>
            <person name="Clum A."/>
            <person name="Coughlan A.Y."/>
            <person name="Deshpande S."/>
            <person name="Douglass A.P."/>
            <person name="Hanson S.J."/>
            <person name="Klenk H.-P."/>
            <person name="Labutti K."/>
            <person name="Lapidus A."/>
            <person name="Lindquist E."/>
            <person name="Lipzen A."/>
            <person name="Meier-Kolthoff J.P."/>
            <person name="Ohm R.A."/>
            <person name="Otillar R.P."/>
            <person name="Pangilinan J."/>
            <person name="Peng Y."/>
            <person name="Rokas A."/>
            <person name="Rosa C.A."/>
            <person name="Scheuner C."/>
            <person name="Sibirny A.A."/>
            <person name="Slot J.C."/>
            <person name="Stielow J.B."/>
            <person name="Sun H."/>
            <person name="Kurtzman C.P."/>
            <person name="Blackwell M."/>
            <person name="Grigoriev I.V."/>
            <person name="Jeffries T.W."/>
        </authorList>
    </citation>
    <scope>NUCLEOTIDE SEQUENCE [LARGE SCALE GENOMIC DNA]</scope>
    <source>
        <strain evidence="4">DSM 1968</strain>
    </source>
</reference>
<dbReference type="InterPro" id="IPR004147">
    <property type="entry name" value="ABC1_dom"/>
</dbReference>
<dbReference type="InterPro" id="IPR051130">
    <property type="entry name" value="Mito_struct-func_regulator"/>
</dbReference>
<dbReference type="GeneID" id="30968020"/>
<dbReference type="Pfam" id="PF03109">
    <property type="entry name" value="ABC1"/>
    <property type="match status" value="1"/>
</dbReference>
<dbReference type="OrthoDB" id="427480at2759"/>
<dbReference type="InterPro" id="IPR011009">
    <property type="entry name" value="Kinase-like_dom_sf"/>
</dbReference>
<name>A0A1D2VMT0_9ASCO</name>
<dbReference type="FunCoup" id="A0A1D2VMT0">
    <property type="interactions" value="474"/>
</dbReference>
<dbReference type="EMBL" id="KV454476">
    <property type="protein sequence ID" value="ODV62855.1"/>
    <property type="molecule type" value="Genomic_DNA"/>
</dbReference>
<comment type="similarity">
    <text evidence="1">Belongs to the protein kinase superfamily. ADCK protein kinase family.</text>
</comment>
<dbReference type="InParanoid" id="A0A1D2VMT0"/>
<accession>A0A1D2VMT0</accession>
<dbReference type="PANTHER" id="PTHR43173:SF19">
    <property type="entry name" value="AARF DOMAIN-CONTAINING PROTEIN KINASE 1"/>
    <property type="match status" value="1"/>
</dbReference>
<dbReference type="CDD" id="cd13969">
    <property type="entry name" value="ADCK1-like"/>
    <property type="match status" value="1"/>
</dbReference>
<dbReference type="GO" id="GO:0055088">
    <property type="term" value="P:lipid homeostasis"/>
    <property type="evidence" value="ECO:0007669"/>
    <property type="project" value="EnsemblFungi"/>
</dbReference>
<sequence>MLGSEKNSRRRAIWTRKTSVFLYFSNDSYKKRVDFLAKSFQRIMIVSVATVRCFFEYRSTLDTKYESDKERNNALERCHQKCAEITLHALENNGGIYIKLGQHISALTYLLPKEWTSTMTPLQDRCPKTLVSDINEMFIEDIGCSLDDMFSEFDEKPIGVASLAQVHVATLRETGEKVAVKCQHPSLKEFVPLDILITKNVFELLYKVFPEYDLNWLGEEMQSSIYVELNFVEEAKNARNTSDYFKNYQRQTALRVPKIYSAQPRVLIMEYVGGSRLDNLEYFKDNNISRAEVSACLAHIFNNMIFTPGVGIHCDPHGGNLAIRAIPKRKNGHNFEIILYDHGLYRFVPIQLRRAYARFWLAIIDSDEKSMRKYAKEFAGVTDEEFPLFAAAMTGRDFEHAVGNITTPRSQEEINYMVGLFEEGSFLTDVMALLSKLPKIALLIIKTNDLVRVLDENMEYPLGPVKSFLIMASYCARTIYEEDREVLLRKVWWTYKTRSHQLLVYNLVSLFSSSS</sequence>
<dbReference type="STRING" id="1344418.A0A1D2VMT0"/>
<proteinExistence type="inferred from homology"/>
<evidence type="ECO:0000313" key="4">
    <source>
        <dbReference type="Proteomes" id="UP000095038"/>
    </source>
</evidence>
<organism evidence="3 4">
    <name type="scientific">Ascoidea rubescens DSM 1968</name>
    <dbReference type="NCBI Taxonomy" id="1344418"/>
    <lineage>
        <taxon>Eukaryota</taxon>
        <taxon>Fungi</taxon>
        <taxon>Dikarya</taxon>
        <taxon>Ascomycota</taxon>
        <taxon>Saccharomycotina</taxon>
        <taxon>Saccharomycetes</taxon>
        <taxon>Ascoideaceae</taxon>
        <taxon>Ascoidea</taxon>
    </lineage>
</organism>
<dbReference type="GO" id="GO:0007005">
    <property type="term" value="P:mitochondrion organization"/>
    <property type="evidence" value="ECO:0007669"/>
    <property type="project" value="EnsemblFungi"/>
</dbReference>